<name>A0A8J7TMU6_9BACT</name>
<dbReference type="GO" id="GO:0000902">
    <property type="term" value="P:cell morphogenesis"/>
    <property type="evidence" value="ECO:0007669"/>
    <property type="project" value="InterPro"/>
</dbReference>
<comment type="caution">
    <text evidence="7">The sequence shown here is derived from an EMBL/GenBank/DDBJ whole genome shotgun (WGS) entry which is preliminary data.</text>
</comment>
<dbReference type="InterPro" id="IPR005526">
    <property type="entry name" value="Septum_form_inhib_MinC_C"/>
</dbReference>
<keyword evidence="1 5" id="KW-0132">Cell division</keyword>
<dbReference type="Proteomes" id="UP000664277">
    <property type="component" value="Unassembled WGS sequence"/>
</dbReference>
<dbReference type="InterPro" id="IPR036145">
    <property type="entry name" value="MinC_C_sf"/>
</dbReference>
<evidence type="ECO:0000256" key="5">
    <source>
        <dbReference type="HAMAP-Rule" id="MF_00267"/>
    </source>
</evidence>
<dbReference type="InterPro" id="IPR016098">
    <property type="entry name" value="CAP/MinC_C"/>
</dbReference>
<accession>A0A8J7TMU6</accession>
<keyword evidence="2 5" id="KW-0717">Septation</keyword>
<dbReference type="NCBIfam" id="TIGR01222">
    <property type="entry name" value="minC"/>
    <property type="match status" value="1"/>
</dbReference>
<dbReference type="PANTHER" id="PTHR34108">
    <property type="entry name" value="SEPTUM SITE-DETERMINING PROTEIN MINC"/>
    <property type="match status" value="1"/>
</dbReference>
<comment type="similarity">
    <text evidence="5">Belongs to the MinC family.</text>
</comment>
<comment type="function">
    <text evidence="5">Cell division inhibitor that blocks the formation of polar Z ring septums. Rapidly oscillates between the poles of the cell to destabilize FtsZ filaments that have formed before they mature into polar Z rings. Prevents FtsZ polymerization.</text>
</comment>
<dbReference type="EMBL" id="JAFLCK010000031">
    <property type="protein sequence ID" value="MBN8662124.1"/>
    <property type="molecule type" value="Genomic_DNA"/>
</dbReference>
<dbReference type="GO" id="GO:0000917">
    <property type="term" value="P:division septum assembly"/>
    <property type="evidence" value="ECO:0007669"/>
    <property type="project" value="UniProtKB-KW"/>
</dbReference>
<gene>
    <name evidence="5 7" type="primary">minC</name>
    <name evidence="7" type="ORF">J0M35_17280</name>
</gene>
<dbReference type="InterPro" id="IPR013033">
    <property type="entry name" value="MinC"/>
</dbReference>
<organism evidence="7 8">
    <name type="scientific">Candidatus Obscuribacter phosphatis</name>
    <dbReference type="NCBI Taxonomy" id="1906157"/>
    <lineage>
        <taxon>Bacteria</taxon>
        <taxon>Bacillati</taxon>
        <taxon>Candidatus Melainabacteria</taxon>
        <taxon>Candidatus Obscuribacterales</taxon>
        <taxon>Candidatus Obscuribacteraceae</taxon>
        <taxon>Candidatus Obscuribacter</taxon>
    </lineage>
</organism>
<proteinExistence type="inferred from homology"/>
<evidence type="ECO:0000256" key="4">
    <source>
        <dbReference type="ARBA" id="ARBA00046874"/>
    </source>
</evidence>
<protein>
    <recommendedName>
        <fullName evidence="5">Probable septum site-determining protein MinC</fullName>
    </recommendedName>
</protein>
<evidence type="ECO:0000256" key="2">
    <source>
        <dbReference type="ARBA" id="ARBA00023210"/>
    </source>
</evidence>
<comment type="subunit">
    <text evidence="4 5">Interacts with MinD and FtsZ.</text>
</comment>
<keyword evidence="3 5" id="KW-0131">Cell cycle</keyword>
<evidence type="ECO:0000313" key="7">
    <source>
        <dbReference type="EMBL" id="MBN8662124.1"/>
    </source>
</evidence>
<evidence type="ECO:0000259" key="6">
    <source>
        <dbReference type="Pfam" id="PF03775"/>
    </source>
</evidence>
<dbReference type="AlphaFoldDB" id="A0A8J7TMU6"/>
<sequence>MSKIAIISQPDQGVFIDLGGCSNLQEALEHLSSTLQSSNKFWKGSKVILGMGSLKLSNDKAAQVLAIAKGVGVFPEEIYAKEEKTRAAFTDCGVKVSEVKPMNLPKVNLEIPKDQIPEAEAEAENAGGKSVVNSVSVVELEHDSLEHDSMEESDIELQEKLPESKDGTAEDTASQIQKLPQVLYIKQTLRSGQTVSHKGDLVIVGDVNPGAEIMAEGDITVWGSLRGIAHAGIGGNIEAEIRALNLQPIQIRIAHAIARAPDRKRVTYANGSGPETARIFEGKIRITKNKFD</sequence>
<dbReference type="GO" id="GO:1901891">
    <property type="term" value="P:regulation of cell septum assembly"/>
    <property type="evidence" value="ECO:0007669"/>
    <property type="project" value="InterPro"/>
</dbReference>
<evidence type="ECO:0000256" key="3">
    <source>
        <dbReference type="ARBA" id="ARBA00023306"/>
    </source>
</evidence>
<evidence type="ECO:0000313" key="8">
    <source>
        <dbReference type="Proteomes" id="UP000664277"/>
    </source>
</evidence>
<dbReference type="PANTHER" id="PTHR34108:SF1">
    <property type="entry name" value="SEPTUM SITE-DETERMINING PROTEIN MINC"/>
    <property type="match status" value="1"/>
</dbReference>
<dbReference type="Pfam" id="PF03775">
    <property type="entry name" value="MinC_C"/>
    <property type="match status" value="1"/>
</dbReference>
<dbReference type="SUPFAM" id="SSF63848">
    <property type="entry name" value="Cell-division inhibitor MinC, C-terminal domain"/>
    <property type="match status" value="1"/>
</dbReference>
<dbReference type="HAMAP" id="MF_00267">
    <property type="entry name" value="MinC"/>
    <property type="match status" value="1"/>
</dbReference>
<reference evidence="7" key="1">
    <citation type="submission" date="2021-02" db="EMBL/GenBank/DDBJ databases">
        <title>Genome-Resolved Metagenomics of a Microbial Community Performing Photosynthetic Biological Nutrient Removal.</title>
        <authorList>
            <person name="Mcdaniel E.A."/>
        </authorList>
    </citation>
    <scope>NUCLEOTIDE SEQUENCE</scope>
    <source>
        <strain evidence="7">UWPOB_OBS1</strain>
    </source>
</reference>
<feature type="domain" description="Septum formation inhibitor MinC C-terminal" evidence="6">
    <location>
        <begin position="185"/>
        <end position="286"/>
    </location>
</feature>
<evidence type="ECO:0000256" key="1">
    <source>
        <dbReference type="ARBA" id="ARBA00022618"/>
    </source>
</evidence>
<dbReference type="Gene3D" id="2.160.20.70">
    <property type="match status" value="1"/>
</dbReference>